<name>A0A2K9HJ20_9BACT</name>
<dbReference type="InterPro" id="IPR023494">
    <property type="entry name" value="Cyt_c_bgen_Ccs1/CcsB/ResB"/>
</dbReference>
<dbReference type="GeneID" id="94028593"/>
<dbReference type="GO" id="GO:0017004">
    <property type="term" value="P:cytochrome complex assembly"/>
    <property type="evidence" value="ECO:0007669"/>
    <property type="project" value="UniProtKB-KW"/>
</dbReference>
<organism evidence="6 7">
    <name type="scientific">Prevotella jejuni</name>
    <dbReference type="NCBI Taxonomy" id="1177574"/>
    <lineage>
        <taxon>Bacteria</taxon>
        <taxon>Pseudomonadati</taxon>
        <taxon>Bacteroidota</taxon>
        <taxon>Bacteroidia</taxon>
        <taxon>Bacteroidales</taxon>
        <taxon>Prevotellaceae</taxon>
        <taxon>Prevotella</taxon>
    </lineage>
</organism>
<evidence type="ECO:0000256" key="1">
    <source>
        <dbReference type="ARBA" id="ARBA00004141"/>
    </source>
</evidence>
<dbReference type="InterPro" id="IPR007816">
    <property type="entry name" value="ResB-like_domain"/>
</dbReference>
<evidence type="ECO:0000256" key="5">
    <source>
        <dbReference type="ARBA" id="ARBA00023136"/>
    </source>
</evidence>
<evidence type="ECO:0000313" key="7">
    <source>
        <dbReference type="Proteomes" id="UP000198427"/>
    </source>
</evidence>
<comment type="caution">
    <text evidence="6">The sequence shown here is derived from an EMBL/GenBank/DDBJ whole genome shotgun (WGS) entry which is preliminary data.</text>
</comment>
<reference evidence="6 7" key="1">
    <citation type="submission" date="2017-06" db="EMBL/GenBank/DDBJ databases">
        <authorList>
            <person name="Varghese N."/>
            <person name="Submissions S."/>
        </authorList>
    </citation>
    <scope>NUCLEOTIDE SEQUENCE [LARGE SCALE GENOMIC DNA]</scope>
    <source>
        <strain evidence="6 7">DSM 26989</strain>
    </source>
</reference>
<evidence type="ECO:0000313" key="6">
    <source>
        <dbReference type="EMBL" id="SNR89117.1"/>
    </source>
</evidence>
<evidence type="ECO:0000256" key="4">
    <source>
        <dbReference type="ARBA" id="ARBA00022989"/>
    </source>
</evidence>
<dbReference type="AlphaFoldDB" id="A0A2K9HJ20"/>
<keyword evidence="3" id="KW-0201">Cytochrome c-type biogenesis</keyword>
<dbReference type="EMBL" id="FZNZ01000017">
    <property type="protein sequence ID" value="SNR89117.1"/>
    <property type="molecule type" value="Genomic_DNA"/>
</dbReference>
<dbReference type="Proteomes" id="UP000198427">
    <property type="component" value="Unassembled WGS sequence"/>
</dbReference>
<dbReference type="Pfam" id="PF05140">
    <property type="entry name" value="ResB"/>
    <property type="match status" value="1"/>
</dbReference>
<gene>
    <name evidence="6" type="ORF">SAMN06265364_11752</name>
</gene>
<dbReference type="PANTHER" id="PTHR31566:SF5">
    <property type="entry name" value="RESB-LIKE DOMAIN-CONTAINING PROTEIN"/>
    <property type="match status" value="1"/>
</dbReference>
<sequence length="447" mass="50019">MWNKPYTLREGTAIVVGLLVTGGLLQVTIGPLEWGIFAWPANIITLFLLVLALIIVYALRKRSYFCRFMSTMQAAIPAIAAAAILTLIMGLTKQVAEGKAPIDPLGLTKMLNFWPFVLVYVWMTAIVGEVTLNQIAHFSWRRLPTLTSHIGLFLVLTCGTLGSADMLRVKMFCEKGQVEWRGLDTFSAVHHLPVAIQLEKFTIDEYPPKLMLIDKMGLPLPKGKPENILLDKNVKSGQLLDCKIEILKRIDNAMPVMLSKMVGKIPGGMMSYIRMDSLGQAHNKDGYIASDATGNACAVLVKVTTGVNTNESSILGFGFHKRYQHTITGWLTCGSYLFPYQSLKLNDGRSLVMPNREPRRFASLVDIYTQDGKNIHTEIEVNKPFTINGWKIYQLSYNEQMGKWSNLSIFELVTDPWMPVVYVGIFMLLFGAVGMFLTASRKKEVKL</sequence>
<comment type="subcellular location">
    <subcellularLocation>
        <location evidence="1">Membrane</location>
        <topology evidence="1">Multi-pass membrane protein</topology>
    </subcellularLocation>
</comment>
<dbReference type="GO" id="GO:0016020">
    <property type="term" value="C:membrane"/>
    <property type="evidence" value="ECO:0007669"/>
    <property type="project" value="UniProtKB-SubCell"/>
</dbReference>
<proteinExistence type="predicted"/>
<accession>A0A2K9HJ20</accession>
<evidence type="ECO:0000256" key="3">
    <source>
        <dbReference type="ARBA" id="ARBA00022748"/>
    </source>
</evidence>
<dbReference type="OrthoDB" id="596762at2"/>
<evidence type="ECO:0000256" key="2">
    <source>
        <dbReference type="ARBA" id="ARBA00022692"/>
    </source>
</evidence>
<dbReference type="KEGG" id="pje:CRM71_04005"/>
<keyword evidence="5" id="KW-0472">Membrane</keyword>
<keyword evidence="7" id="KW-1185">Reference proteome</keyword>
<keyword evidence="2" id="KW-0812">Transmembrane</keyword>
<dbReference type="RefSeq" id="WP_089366414.1">
    <property type="nucleotide sequence ID" value="NZ_CP023863.1"/>
</dbReference>
<keyword evidence="4" id="KW-1133">Transmembrane helix</keyword>
<protein>
    <submittedName>
        <fullName evidence="6">ResB-like family protein</fullName>
    </submittedName>
</protein>
<dbReference type="PANTHER" id="PTHR31566">
    <property type="entry name" value="CYTOCHROME C BIOGENESIS PROTEIN CCS1, CHLOROPLASTIC"/>
    <property type="match status" value="1"/>
</dbReference>